<proteinExistence type="predicted"/>
<dbReference type="InterPro" id="IPR043502">
    <property type="entry name" value="DNA/RNA_pol_sf"/>
</dbReference>
<dbReference type="Gene3D" id="3.30.420.10">
    <property type="entry name" value="Ribonuclease H-like superfamily/Ribonuclease H"/>
    <property type="match status" value="1"/>
</dbReference>
<dbReference type="Proteomes" id="UP000035681">
    <property type="component" value="Unplaced"/>
</dbReference>
<dbReference type="PROSITE" id="PS50994">
    <property type="entry name" value="INTEGRASE"/>
    <property type="match status" value="1"/>
</dbReference>
<dbReference type="PANTHER" id="PTHR37984">
    <property type="entry name" value="PROTEIN CBG26694"/>
    <property type="match status" value="1"/>
</dbReference>
<dbReference type="InterPro" id="IPR001584">
    <property type="entry name" value="Integrase_cat-core"/>
</dbReference>
<dbReference type="InterPro" id="IPR036397">
    <property type="entry name" value="RNaseH_sf"/>
</dbReference>
<protein>
    <recommendedName>
        <fullName evidence="2">Integrase catalytic domain-containing protein</fullName>
    </recommendedName>
</protein>
<keyword evidence="1" id="KW-0511">Multifunctional enzyme</keyword>
<dbReference type="AlphaFoldDB" id="A0AAF5I377"/>
<dbReference type="InterPro" id="IPR041577">
    <property type="entry name" value="RT_RNaseH_2"/>
</dbReference>
<dbReference type="GO" id="GO:0015074">
    <property type="term" value="P:DNA integration"/>
    <property type="evidence" value="ECO:0007669"/>
    <property type="project" value="InterPro"/>
</dbReference>
<dbReference type="WBParaSite" id="TCONS_00014045.p1">
    <property type="protein sequence ID" value="TCONS_00014045.p1"/>
    <property type="gene ID" value="XLOC_009198"/>
</dbReference>
<dbReference type="Pfam" id="PF17919">
    <property type="entry name" value="RT_RNaseH_2"/>
    <property type="match status" value="1"/>
</dbReference>
<dbReference type="InterPro" id="IPR012337">
    <property type="entry name" value="RNaseH-like_sf"/>
</dbReference>
<dbReference type="SUPFAM" id="SSF56672">
    <property type="entry name" value="DNA/RNA polymerases"/>
    <property type="match status" value="1"/>
</dbReference>
<dbReference type="SUPFAM" id="SSF53098">
    <property type="entry name" value="Ribonuclease H-like"/>
    <property type="match status" value="1"/>
</dbReference>
<dbReference type="GO" id="GO:0003676">
    <property type="term" value="F:nucleic acid binding"/>
    <property type="evidence" value="ECO:0007669"/>
    <property type="project" value="InterPro"/>
</dbReference>
<dbReference type="GO" id="GO:0003824">
    <property type="term" value="F:catalytic activity"/>
    <property type="evidence" value="ECO:0007669"/>
    <property type="project" value="UniProtKB-KW"/>
</dbReference>
<evidence type="ECO:0000256" key="1">
    <source>
        <dbReference type="ARBA" id="ARBA00023268"/>
    </source>
</evidence>
<reference evidence="4" key="1">
    <citation type="submission" date="2024-02" db="UniProtKB">
        <authorList>
            <consortium name="WormBaseParasite"/>
        </authorList>
    </citation>
    <scope>IDENTIFICATION</scope>
</reference>
<name>A0AAF5I377_STRER</name>
<dbReference type="PANTHER" id="PTHR37984:SF5">
    <property type="entry name" value="PROTEIN NYNRIN-LIKE"/>
    <property type="match status" value="1"/>
</dbReference>
<sequence>LFMNTMITLLFQNSFRTKEKSKIRVSIKSRWIKIFERNIMPMGLTVLYGIKIPLVKCQFGNPYPTYLGFNDFHTQAFTKLKTALINTTALSPPDPTKNYIIFTDASFQGLGIALVQNNKPIAFALKLLKPAEKNYTIINCDSFMAIKVSDLFLNNVFPSSTFPPIHIDKFTNYLSDDEKHIVSKNGKIPKGRKKQNGLTLKNPLIKCFTNLSFPKILRSDNGPAFIAKLVTDYFKIAGVEQQFNSSQNHKSNAFVERFNRTLRAAIRINRNINLLETVSHFTYAYNRSKHMSTGLSPAQIMLNTADRFIDETPIHNGFSGIHNLIKDTKQQFDEPHLQRHGLKLKVGDLVLRKVMHRKDVTTSHKNQPTWEGPFEIIKHLYGDTYEVERVGKHRKTRLLIEKVHADRLKRYIQ</sequence>
<dbReference type="InterPro" id="IPR050951">
    <property type="entry name" value="Retrovirus_Pol_polyprotein"/>
</dbReference>
<dbReference type="GO" id="GO:0042575">
    <property type="term" value="C:DNA polymerase complex"/>
    <property type="evidence" value="ECO:0007669"/>
    <property type="project" value="UniProtKB-ARBA"/>
</dbReference>
<organism evidence="3 4">
    <name type="scientific">Strongyloides stercoralis</name>
    <name type="common">Threadworm</name>
    <dbReference type="NCBI Taxonomy" id="6248"/>
    <lineage>
        <taxon>Eukaryota</taxon>
        <taxon>Metazoa</taxon>
        <taxon>Ecdysozoa</taxon>
        <taxon>Nematoda</taxon>
        <taxon>Chromadorea</taxon>
        <taxon>Rhabditida</taxon>
        <taxon>Tylenchina</taxon>
        <taxon>Panagrolaimomorpha</taxon>
        <taxon>Strongyloidoidea</taxon>
        <taxon>Strongyloididae</taxon>
        <taxon>Strongyloides</taxon>
    </lineage>
</organism>
<evidence type="ECO:0000313" key="4">
    <source>
        <dbReference type="WBParaSite" id="TCONS_00014045.p1"/>
    </source>
</evidence>
<feature type="domain" description="Integrase catalytic" evidence="2">
    <location>
        <begin position="214"/>
        <end position="305"/>
    </location>
</feature>
<keyword evidence="3" id="KW-1185">Reference proteome</keyword>
<evidence type="ECO:0000313" key="3">
    <source>
        <dbReference type="Proteomes" id="UP000035681"/>
    </source>
</evidence>
<evidence type="ECO:0000259" key="2">
    <source>
        <dbReference type="PROSITE" id="PS50994"/>
    </source>
</evidence>
<accession>A0AAF5I377</accession>